<dbReference type="InterPro" id="IPR001910">
    <property type="entry name" value="Inosine/uridine_hydrolase_dom"/>
</dbReference>
<dbReference type="InterPro" id="IPR036452">
    <property type="entry name" value="Ribo_hydro-like"/>
</dbReference>
<evidence type="ECO:0000313" key="6">
    <source>
        <dbReference type="Proteomes" id="UP000331127"/>
    </source>
</evidence>
<proteinExistence type="predicted"/>
<dbReference type="Gene3D" id="3.90.245.10">
    <property type="entry name" value="Ribonucleoside hydrolase-like"/>
    <property type="match status" value="1"/>
</dbReference>
<evidence type="ECO:0000256" key="2">
    <source>
        <dbReference type="ARBA" id="ARBA00023295"/>
    </source>
</evidence>
<dbReference type="EMBL" id="BLAE01000031">
    <property type="protein sequence ID" value="GES11601.1"/>
    <property type="molecule type" value="Genomic_DNA"/>
</dbReference>
<evidence type="ECO:0000256" key="3">
    <source>
        <dbReference type="SAM" id="SignalP"/>
    </source>
</evidence>
<feature type="domain" description="Inosine/uridine-preferring nucleoside hydrolase" evidence="4">
    <location>
        <begin position="29"/>
        <end position="274"/>
    </location>
</feature>
<dbReference type="PANTHER" id="PTHR12304">
    <property type="entry name" value="INOSINE-URIDINE PREFERRING NUCLEOSIDE HYDROLASE"/>
    <property type="match status" value="1"/>
</dbReference>
<feature type="chain" id="PRO_5038515700" description="Inosine/uridine-preferring nucleoside hydrolase domain-containing protein" evidence="3">
    <location>
        <begin position="20"/>
        <end position="282"/>
    </location>
</feature>
<keyword evidence="6" id="KW-1185">Reference proteome</keyword>
<feature type="signal peptide" evidence="3">
    <location>
        <begin position="1"/>
        <end position="19"/>
    </location>
</feature>
<dbReference type="Proteomes" id="UP000331127">
    <property type="component" value="Unassembled WGS sequence"/>
</dbReference>
<dbReference type="SUPFAM" id="SSF53590">
    <property type="entry name" value="Nucleoside hydrolase"/>
    <property type="match status" value="1"/>
</dbReference>
<dbReference type="GO" id="GO:0008477">
    <property type="term" value="F:purine nucleosidase activity"/>
    <property type="evidence" value="ECO:0007669"/>
    <property type="project" value="TreeGrafter"/>
</dbReference>
<dbReference type="PANTHER" id="PTHR12304:SF4">
    <property type="entry name" value="URIDINE NUCLEOSIDASE"/>
    <property type="match status" value="1"/>
</dbReference>
<name>A0A5M3WWB4_9ACTN</name>
<evidence type="ECO:0000259" key="4">
    <source>
        <dbReference type="Pfam" id="PF01156"/>
    </source>
</evidence>
<dbReference type="InterPro" id="IPR023186">
    <property type="entry name" value="IUNH"/>
</dbReference>
<dbReference type="OrthoDB" id="9797882at2"/>
<dbReference type="GO" id="GO:0005829">
    <property type="term" value="C:cytosol"/>
    <property type="evidence" value="ECO:0007669"/>
    <property type="project" value="TreeGrafter"/>
</dbReference>
<keyword evidence="3" id="KW-0732">Signal</keyword>
<reference evidence="5 6" key="1">
    <citation type="submission" date="2019-10" db="EMBL/GenBank/DDBJ databases">
        <title>Whole genome shotgun sequence of Acrocarpospora macrocephala NBRC 16266.</title>
        <authorList>
            <person name="Ichikawa N."/>
            <person name="Kimura A."/>
            <person name="Kitahashi Y."/>
            <person name="Komaki H."/>
            <person name="Oguchi A."/>
        </authorList>
    </citation>
    <scope>NUCLEOTIDE SEQUENCE [LARGE SCALE GENOMIC DNA]</scope>
    <source>
        <strain evidence="5 6">NBRC 16266</strain>
    </source>
</reference>
<accession>A0A5M3WWB4</accession>
<comment type="caution">
    <text evidence="5">The sequence shown here is derived from an EMBL/GenBank/DDBJ whole genome shotgun (WGS) entry which is preliminary data.</text>
</comment>
<dbReference type="PROSITE" id="PS51257">
    <property type="entry name" value="PROKAR_LIPOPROTEIN"/>
    <property type="match status" value="1"/>
</dbReference>
<dbReference type="AlphaFoldDB" id="A0A5M3WWB4"/>
<organism evidence="5 6">
    <name type="scientific">Acrocarpospora macrocephala</name>
    <dbReference type="NCBI Taxonomy" id="150177"/>
    <lineage>
        <taxon>Bacteria</taxon>
        <taxon>Bacillati</taxon>
        <taxon>Actinomycetota</taxon>
        <taxon>Actinomycetes</taxon>
        <taxon>Streptosporangiales</taxon>
        <taxon>Streptosporangiaceae</taxon>
        <taxon>Acrocarpospora</taxon>
    </lineage>
</organism>
<dbReference type="GO" id="GO:0006152">
    <property type="term" value="P:purine nucleoside catabolic process"/>
    <property type="evidence" value="ECO:0007669"/>
    <property type="project" value="TreeGrafter"/>
</dbReference>
<gene>
    <name evidence="5" type="ORF">Amac_051980</name>
</gene>
<protein>
    <recommendedName>
        <fullName evidence="4">Inosine/uridine-preferring nucleoside hydrolase domain-containing protein</fullName>
    </recommendedName>
</protein>
<sequence>MKRLLALLAVTLISTGCTSAEQPPKARKIIIDTDMGNLNDDALATVLLAASGVEILGVTIVGGNTWPEDGLDFARRLLITHPDIPVILGDTATPERRSGYSGAVEYRRTNPRRGPAADFIAEQVTKYPGEVTILTIGPATNLAKAVQTHPDMVPLVEHVVYLGGSTGNEQEFNWWFDPEAAQIAVNTPFPHKTVVPMDVGFPVPKTDVSPALRHFFARSPELTAWDAIAAAIVLDPALATGRASVAVTVGSTGTMDLGPGTAALVLALDQERFRQTLHSVRD</sequence>
<evidence type="ECO:0000256" key="1">
    <source>
        <dbReference type="ARBA" id="ARBA00022801"/>
    </source>
</evidence>
<evidence type="ECO:0000313" key="5">
    <source>
        <dbReference type="EMBL" id="GES11601.1"/>
    </source>
</evidence>
<dbReference type="RefSeq" id="WP_155356965.1">
    <property type="nucleotide sequence ID" value="NZ_BAAAHL010000001.1"/>
</dbReference>
<keyword evidence="1" id="KW-0378">Hydrolase</keyword>
<keyword evidence="2" id="KW-0326">Glycosidase</keyword>
<dbReference type="Pfam" id="PF01156">
    <property type="entry name" value="IU_nuc_hydro"/>
    <property type="match status" value="1"/>
</dbReference>